<keyword evidence="3" id="KW-1185">Reference proteome</keyword>
<sequence>MYKFYDYQNKCWISWVPPHEKLAEDIVLEVTGKVGTKDDPVEVTEEVADKISRIYEERAPKDDPKPEDGKEPEISKAEIMLGMTSMYEEMLKKDAENKMALAEIYELELNK</sequence>
<feature type="region of interest" description="Disordered" evidence="1">
    <location>
        <begin position="52"/>
        <end position="75"/>
    </location>
</feature>
<organism evidence="2 3">
    <name type="scientific">Aedoeadaptatus acetigenes</name>
    <dbReference type="NCBI Taxonomy" id="2981723"/>
    <lineage>
        <taxon>Bacteria</taxon>
        <taxon>Bacillati</taxon>
        <taxon>Bacillota</taxon>
        <taxon>Tissierellia</taxon>
        <taxon>Tissierellales</taxon>
        <taxon>Peptoniphilaceae</taxon>
        <taxon>Aedoeadaptatus</taxon>
    </lineage>
</organism>
<evidence type="ECO:0000313" key="3">
    <source>
        <dbReference type="Proteomes" id="UP001481872"/>
    </source>
</evidence>
<dbReference type="EMBL" id="JBBNPS010000001">
    <property type="protein sequence ID" value="MEQ3352730.1"/>
    <property type="molecule type" value="Genomic_DNA"/>
</dbReference>
<name>A0ABV1J3G1_9FIRM</name>
<accession>A0ABV1J3G1</accession>
<reference evidence="2 3" key="1">
    <citation type="submission" date="2024-04" db="EMBL/GenBank/DDBJ databases">
        <title>Human intestinal bacterial collection.</title>
        <authorList>
            <person name="Pauvert C."/>
            <person name="Hitch T.C.A."/>
            <person name="Clavel T."/>
        </authorList>
    </citation>
    <scope>NUCLEOTIDE SEQUENCE [LARGE SCALE GENOMIC DNA]</scope>
    <source>
        <strain evidence="2 3">CLA-SR-H026</strain>
    </source>
</reference>
<protein>
    <submittedName>
        <fullName evidence="2">Uncharacterized protein</fullName>
    </submittedName>
</protein>
<dbReference type="Proteomes" id="UP001481872">
    <property type="component" value="Unassembled WGS sequence"/>
</dbReference>
<comment type="caution">
    <text evidence="2">The sequence shown here is derived from an EMBL/GenBank/DDBJ whole genome shotgun (WGS) entry which is preliminary data.</text>
</comment>
<evidence type="ECO:0000256" key="1">
    <source>
        <dbReference type="SAM" id="MobiDB-lite"/>
    </source>
</evidence>
<gene>
    <name evidence="2" type="ORF">AAA081_00225</name>
</gene>
<dbReference type="RefSeq" id="WP_349053149.1">
    <property type="nucleotide sequence ID" value="NZ_JBBNPS010000001.1"/>
</dbReference>
<evidence type="ECO:0000313" key="2">
    <source>
        <dbReference type="EMBL" id="MEQ3352730.1"/>
    </source>
</evidence>
<proteinExistence type="predicted"/>